<dbReference type="InterPro" id="IPR001683">
    <property type="entry name" value="PX_dom"/>
</dbReference>
<comment type="subcellular location">
    <subcellularLocation>
        <location evidence="2">Endosome</location>
    </subcellularLocation>
    <subcellularLocation>
        <location evidence="1">Vacuole membrane</location>
        <topology evidence="1">Peripheral membrane protein</topology>
    </subcellularLocation>
</comment>
<dbReference type="GO" id="GO:0032266">
    <property type="term" value="F:phosphatidylinositol-3-phosphate binding"/>
    <property type="evidence" value="ECO:0007669"/>
    <property type="project" value="InterPro"/>
</dbReference>
<evidence type="ECO:0000256" key="2">
    <source>
        <dbReference type="ARBA" id="ARBA00004177"/>
    </source>
</evidence>
<comment type="function">
    <text evidence="7">Recruits the lipid transfer protein VPS13 to endosomal and vacuolar membranes.</text>
</comment>
<dbReference type="EMBL" id="JAEPRC010000133">
    <property type="protein sequence ID" value="KAG2207250.1"/>
    <property type="molecule type" value="Genomic_DNA"/>
</dbReference>
<feature type="compositionally biased region" description="Polar residues" evidence="10">
    <location>
        <begin position="117"/>
        <end position="133"/>
    </location>
</feature>
<evidence type="ECO:0000256" key="5">
    <source>
        <dbReference type="ARBA" id="ARBA00022753"/>
    </source>
</evidence>
<evidence type="ECO:0000256" key="7">
    <source>
        <dbReference type="ARBA" id="ARBA00033728"/>
    </source>
</evidence>
<dbReference type="InterPro" id="IPR036871">
    <property type="entry name" value="PX_dom_sf"/>
</dbReference>
<comment type="similarity">
    <text evidence="3">Belongs to the YPT35 family.</text>
</comment>
<dbReference type="PROSITE" id="PS50195">
    <property type="entry name" value="PX"/>
    <property type="match status" value="1"/>
</dbReference>
<keyword evidence="4" id="KW-0926">Vacuole</keyword>
<evidence type="ECO:0000256" key="8">
    <source>
        <dbReference type="ARBA" id="ARBA00033774"/>
    </source>
</evidence>
<feature type="region of interest" description="Disordered" evidence="10">
    <location>
        <begin position="173"/>
        <end position="200"/>
    </location>
</feature>
<organism evidence="12 13">
    <name type="scientific">Mucor plumbeus</name>
    <dbReference type="NCBI Taxonomy" id="97098"/>
    <lineage>
        <taxon>Eukaryota</taxon>
        <taxon>Fungi</taxon>
        <taxon>Fungi incertae sedis</taxon>
        <taxon>Mucoromycota</taxon>
        <taxon>Mucoromycotina</taxon>
        <taxon>Mucoromycetes</taxon>
        <taxon>Mucorales</taxon>
        <taxon>Mucorineae</taxon>
        <taxon>Mucoraceae</taxon>
        <taxon>Mucor</taxon>
    </lineage>
</organism>
<feature type="region of interest" description="Disordered" evidence="10">
    <location>
        <begin position="117"/>
        <end position="149"/>
    </location>
</feature>
<comment type="caution">
    <text evidence="12">The sequence shown here is derived from an EMBL/GenBank/DDBJ whole genome shotgun (WGS) entry which is preliminary data.</text>
</comment>
<evidence type="ECO:0000256" key="9">
    <source>
        <dbReference type="ARBA" id="ARBA00033785"/>
    </source>
</evidence>
<evidence type="ECO:0000313" key="13">
    <source>
        <dbReference type="Proteomes" id="UP000650833"/>
    </source>
</evidence>
<dbReference type="GO" id="GO:0005774">
    <property type="term" value="C:vacuolar membrane"/>
    <property type="evidence" value="ECO:0007669"/>
    <property type="project" value="UniProtKB-SubCell"/>
</dbReference>
<dbReference type="Pfam" id="PF00787">
    <property type="entry name" value="PX"/>
    <property type="match status" value="1"/>
</dbReference>
<evidence type="ECO:0000313" key="12">
    <source>
        <dbReference type="EMBL" id="KAG2207250.1"/>
    </source>
</evidence>
<evidence type="ECO:0000256" key="10">
    <source>
        <dbReference type="SAM" id="MobiDB-lite"/>
    </source>
</evidence>
<dbReference type="SMART" id="SM00312">
    <property type="entry name" value="PX"/>
    <property type="match status" value="1"/>
</dbReference>
<dbReference type="SUPFAM" id="SSF64268">
    <property type="entry name" value="PX domain"/>
    <property type="match status" value="1"/>
</dbReference>
<keyword evidence="6" id="KW-0472">Membrane</keyword>
<evidence type="ECO:0000256" key="1">
    <source>
        <dbReference type="ARBA" id="ARBA00004148"/>
    </source>
</evidence>
<dbReference type="PANTHER" id="PTHR10555">
    <property type="entry name" value="SORTING NEXIN"/>
    <property type="match status" value="1"/>
</dbReference>
<reference evidence="12" key="1">
    <citation type="submission" date="2020-12" db="EMBL/GenBank/DDBJ databases">
        <title>Metabolic potential, ecology and presence of endohyphal bacteria is reflected in genomic diversity of Mucoromycotina.</title>
        <authorList>
            <person name="Muszewska A."/>
            <person name="Okrasinska A."/>
            <person name="Steczkiewicz K."/>
            <person name="Drgas O."/>
            <person name="Orlowska M."/>
            <person name="Perlinska-Lenart U."/>
            <person name="Aleksandrzak-Piekarczyk T."/>
            <person name="Szatraj K."/>
            <person name="Zielenkiewicz U."/>
            <person name="Pilsyk S."/>
            <person name="Malc E."/>
            <person name="Mieczkowski P."/>
            <person name="Kruszewska J.S."/>
            <person name="Biernat P."/>
            <person name="Pawlowska J."/>
        </authorList>
    </citation>
    <scope>NUCLEOTIDE SEQUENCE</scope>
    <source>
        <strain evidence="12">CBS 226.32</strain>
    </source>
</reference>
<dbReference type="PANTHER" id="PTHR10555:SF170">
    <property type="entry name" value="FI18122P1"/>
    <property type="match status" value="1"/>
</dbReference>
<dbReference type="Proteomes" id="UP000650833">
    <property type="component" value="Unassembled WGS sequence"/>
</dbReference>
<protein>
    <recommendedName>
        <fullName evidence="8">Endosomal/vacuolar adapter protein YPT35</fullName>
    </recommendedName>
    <alternativeName>
        <fullName evidence="9">PX domain-containing protein YPT35</fullName>
    </alternativeName>
</protein>
<feature type="compositionally biased region" description="Low complexity" evidence="10">
    <location>
        <begin position="181"/>
        <end position="190"/>
    </location>
</feature>
<dbReference type="Gene3D" id="3.30.1520.10">
    <property type="entry name" value="Phox-like domain"/>
    <property type="match status" value="1"/>
</dbReference>
<proteinExistence type="inferred from homology"/>
<sequence length="370" mass="41977">MANYQQRISDLLECCQNEWVTLEALARENNATSSINYASKDLREGIKKLVQLQDNLDDIGTIVVNNSEWNKKADILMEDVRKKLQFASKLTANVKPQTSQSSPLRLSTAQNFKSTTFNHKNTAAINSKPNSISDIKEEEEEGEDDDDEQFLDASEELPEQILKEVNFTIEPSSSNDFIKPSRSSSSSSLSKTQDSKPTFGRRSILVDENMKIMNKEKKKSLFPLLKGLKTSQSTPINGAQAQINFFKNDNIEPDAKHFIFATDAIVDHPLRIGVGYGSYICYSCTILSDKGAPITVRKRYSDFVELREELIKQYPTMKRSIPKLPPKKVVGKFTPAFVEQRRRDLEYFFKYVVLHPTLGASPIVRHWIAP</sequence>
<evidence type="ECO:0000256" key="3">
    <source>
        <dbReference type="ARBA" id="ARBA00007426"/>
    </source>
</evidence>
<dbReference type="GO" id="GO:0010008">
    <property type="term" value="C:endosome membrane"/>
    <property type="evidence" value="ECO:0007669"/>
    <property type="project" value="UniProtKB-SubCell"/>
</dbReference>
<accession>A0A8H7RB44</accession>
<evidence type="ECO:0000256" key="6">
    <source>
        <dbReference type="ARBA" id="ARBA00023136"/>
    </source>
</evidence>
<dbReference type="CDD" id="cd07280">
    <property type="entry name" value="PX_YPT35"/>
    <property type="match status" value="1"/>
</dbReference>
<dbReference type="AlphaFoldDB" id="A0A8H7RB44"/>
<name>A0A8H7RB44_9FUNG</name>
<keyword evidence="13" id="KW-1185">Reference proteome</keyword>
<evidence type="ECO:0000256" key="4">
    <source>
        <dbReference type="ARBA" id="ARBA00022554"/>
    </source>
</evidence>
<evidence type="ECO:0000259" key="11">
    <source>
        <dbReference type="PROSITE" id="PS50195"/>
    </source>
</evidence>
<dbReference type="InterPro" id="IPR037917">
    <property type="entry name" value="Ypt35_PX"/>
</dbReference>
<gene>
    <name evidence="12" type="ORF">INT46_008868</name>
</gene>
<feature type="compositionally biased region" description="Acidic residues" evidence="10">
    <location>
        <begin position="136"/>
        <end position="149"/>
    </location>
</feature>
<dbReference type="OrthoDB" id="10254720at2759"/>
<keyword evidence="5" id="KW-0967">Endosome</keyword>
<feature type="domain" description="PX" evidence="11">
    <location>
        <begin position="260"/>
        <end position="370"/>
    </location>
</feature>